<sequence length="69" mass="7735">MATSSRFPVIVHCTNHLTRAEAHQYWDALLRDVLWPRARQSPMAIPSLDPDARSRDNAGQGEENASCES</sequence>
<feature type="region of interest" description="Disordered" evidence="1">
    <location>
        <begin position="42"/>
        <end position="69"/>
    </location>
</feature>
<keyword evidence="3" id="KW-1185">Reference proteome</keyword>
<dbReference type="Proteomes" id="UP000192660">
    <property type="component" value="Unassembled WGS sequence"/>
</dbReference>
<dbReference type="AlphaFoldDB" id="A0A1W1W6P9"/>
<evidence type="ECO:0000313" key="2">
    <source>
        <dbReference type="EMBL" id="SMC01882.1"/>
    </source>
</evidence>
<name>A0A1W1W6P9_SULTA</name>
<protein>
    <submittedName>
        <fullName evidence="2">Uncharacterized protein</fullName>
    </submittedName>
</protein>
<evidence type="ECO:0000256" key="1">
    <source>
        <dbReference type="SAM" id="MobiDB-lite"/>
    </source>
</evidence>
<dbReference type="EMBL" id="FWWY01000001">
    <property type="protein sequence ID" value="SMC01882.1"/>
    <property type="molecule type" value="Genomic_DNA"/>
</dbReference>
<gene>
    <name evidence="2" type="ORF">SAMN00768000_0133</name>
</gene>
<reference evidence="3" key="1">
    <citation type="submission" date="2017-04" db="EMBL/GenBank/DDBJ databases">
        <authorList>
            <person name="Varghese N."/>
            <person name="Submissions S."/>
        </authorList>
    </citation>
    <scope>NUCLEOTIDE SEQUENCE [LARGE SCALE GENOMIC DNA]</scope>
    <source>
        <strain evidence="3">DSM 9293</strain>
    </source>
</reference>
<proteinExistence type="predicted"/>
<accession>A0A1W1W6P9</accession>
<dbReference type="RefSeq" id="WP_139793436.1">
    <property type="nucleotide sequence ID" value="NZ_FWWY01000001.1"/>
</dbReference>
<organism evidence="2 3">
    <name type="scientific">Sulfobacillus thermosulfidooxidans (strain DSM 9293 / VKM B-1269 / AT-1)</name>
    <dbReference type="NCBI Taxonomy" id="929705"/>
    <lineage>
        <taxon>Bacteria</taxon>
        <taxon>Bacillati</taxon>
        <taxon>Bacillota</taxon>
        <taxon>Clostridia</taxon>
        <taxon>Eubacteriales</taxon>
        <taxon>Clostridiales Family XVII. Incertae Sedis</taxon>
        <taxon>Sulfobacillus</taxon>
    </lineage>
</organism>
<evidence type="ECO:0000313" key="3">
    <source>
        <dbReference type="Proteomes" id="UP000192660"/>
    </source>
</evidence>